<dbReference type="InterPro" id="IPR010982">
    <property type="entry name" value="Lambda_DNA-bd_dom_sf"/>
</dbReference>
<reference evidence="5" key="2">
    <citation type="journal article" date="2018" name="ISME J.">
        <title>A dynamic microbial community with high functional redundancy inhabits the cold, oxic subseafloor aquifer.</title>
        <authorList>
            <person name="Tully B.J."/>
            <person name="Wheat C.G."/>
            <person name="Glazer B.T."/>
            <person name="Huber J.A."/>
        </authorList>
    </citation>
    <scope>NUCLEOTIDE SEQUENCE</scope>
    <source>
        <strain evidence="5">NORP83</strain>
    </source>
</reference>
<dbReference type="InterPro" id="IPR046335">
    <property type="entry name" value="LacI/GalR-like_sensor"/>
</dbReference>
<dbReference type="PANTHER" id="PTHR30146">
    <property type="entry name" value="LACI-RELATED TRANSCRIPTIONAL REPRESSOR"/>
    <property type="match status" value="1"/>
</dbReference>
<proteinExistence type="predicted"/>
<dbReference type="PROSITE" id="PS00356">
    <property type="entry name" value="HTH_LACI_1"/>
    <property type="match status" value="1"/>
</dbReference>
<dbReference type="SMART" id="SM00354">
    <property type="entry name" value="HTH_LACI"/>
    <property type="match status" value="1"/>
</dbReference>
<reference key="1">
    <citation type="submission" date="2017-08" db="EMBL/GenBank/DDBJ databases">
        <title>A dynamic microbial community with high functional redundancy inhabits the cold, oxic subseafloor aquifer.</title>
        <authorList>
            <person name="Tully B.J."/>
            <person name="Wheat C.G."/>
            <person name="Glazer B.T."/>
            <person name="Huber J.A."/>
        </authorList>
    </citation>
    <scope>NUCLEOTIDE SEQUENCE [LARGE SCALE GENOMIC DNA]</scope>
</reference>
<dbReference type="CDD" id="cd01575">
    <property type="entry name" value="PBP1_GntR"/>
    <property type="match status" value="1"/>
</dbReference>
<keyword evidence="1" id="KW-0805">Transcription regulation</keyword>
<organism evidence="5">
    <name type="scientific">OCS116 cluster bacterium</name>
    <dbReference type="NCBI Taxonomy" id="2030921"/>
    <lineage>
        <taxon>Bacteria</taxon>
        <taxon>Pseudomonadati</taxon>
        <taxon>Pseudomonadota</taxon>
        <taxon>Alphaproteobacteria</taxon>
        <taxon>OCS116 cluster</taxon>
    </lineage>
</organism>
<evidence type="ECO:0000313" key="5">
    <source>
        <dbReference type="EMBL" id="PCJ01786.1"/>
    </source>
</evidence>
<dbReference type="Pfam" id="PF13377">
    <property type="entry name" value="Peripla_BP_3"/>
    <property type="match status" value="1"/>
</dbReference>
<dbReference type="EMBL" id="NVUS01000006">
    <property type="protein sequence ID" value="PCJ01786.1"/>
    <property type="molecule type" value="Genomic_DNA"/>
</dbReference>
<dbReference type="GO" id="GO:0003700">
    <property type="term" value="F:DNA-binding transcription factor activity"/>
    <property type="evidence" value="ECO:0007669"/>
    <property type="project" value="TreeGrafter"/>
</dbReference>
<sequence>MTQKNSKIGGVRKRKNFGRPTISDVAAKVGVSSITVSRALRDPNKVSQKLRTRIAEVIEEINYIADPNAQALASARTRIIGVVIPSLSNHVFSEVLKGIYDRVEGTDYRILIGNSRYSEAEEERLVRLFIGQRAEALIITGIDQTQTTRKLLEKAHCPVVQIMEYTSEPVDMLVGFDHGLAAQQLVQHLIDQGFQRIASINAYMDPRVKRRMQAFQSQLKENGLYDADIQMSTDERPSVSEGKALAMKLLKQHPDVDAIFCGNDDLALGSLAAGLELGFDVPEQLGIAGFHDLEFMQAVHPSLTSIKTFRYEMGAQAMDMAIDSIEGELVVEKIRNIGYELVTRDSTLKIK</sequence>
<dbReference type="Gene3D" id="3.40.50.2300">
    <property type="match status" value="2"/>
</dbReference>
<comment type="caution">
    <text evidence="5">The sequence shown here is derived from an EMBL/GenBank/DDBJ whole genome shotgun (WGS) entry which is preliminary data.</text>
</comment>
<feature type="domain" description="HTH lacI-type" evidence="4">
    <location>
        <begin position="20"/>
        <end position="74"/>
    </location>
</feature>
<gene>
    <name evidence="5" type="ORF">COB13_06290</name>
</gene>
<dbReference type="SUPFAM" id="SSF47413">
    <property type="entry name" value="lambda repressor-like DNA-binding domains"/>
    <property type="match status" value="1"/>
</dbReference>
<dbReference type="GO" id="GO:0000976">
    <property type="term" value="F:transcription cis-regulatory region binding"/>
    <property type="evidence" value="ECO:0007669"/>
    <property type="project" value="TreeGrafter"/>
</dbReference>
<dbReference type="Gene3D" id="1.10.260.40">
    <property type="entry name" value="lambda repressor-like DNA-binding domains"/>
    <property type="match status" value="1"/>
</dbReference>
<keyword evidence="3" id="KW-0804">Transcription</keyword>
<dbReference type="Pfam" id="PF00356">
    <property type="entry name" value="LacI"/>
    <property type="match status" value="1"/>
</dbReference>
<dbReference type="InterPro" id="IPR000843">
    <property type="entry name" value="HTH_LacI"/>
</dbReference>
<protein>
    <submittedName>
        <fullName evidence="5">Transcriptional regulator</fullName>
    </submittedName>
</protein>
<keyword evidence="2" id="KW-0238">DNA-binding</keyword>
<dbReference type="PANTHER" id="PTHR30146:SF2">
    <property type="entry name" value="HTH-TYPE TRANSCRIPTIONAL REGULATOR GNTR"/>
    <property type="match status" value="1"/>
</dbReference>
<evidence type="ECO:0000256" key="3">
    <source>
        <dbReference type="ARBA" id="ARBA00023163"/>
    </source>
</evidence>
<dbReference type="CDD" id="cd01392">
    <property type="entry name" value="HTH_LacI"/>
    <property type="match status" value="1"/>
</dbReference>
<dbReference type="AlphaFoldDB" id="A0A2A4Z5I5"/>
<dbReference type="InterPro" id="IPR028082">
    <property type="entry name" value="Peripla_BP_I"/>
</dbReference>
<dbReference type="PROSITE" id="PS50932">
    <property type="entry name" value="HTH_LACI_2"/>
    <property type="match status" value="1"/>
</dbReference>
<evidence type="ECO:0000256" key="1">
    <source>
        <dbReference type="ARBA" id="ARBA00023015"/>
    </source>
</evidence>
<accession>A0A2A4Z5I5</accession>
<dbReference type="SUPFAM" id="SSF53822">
    <property type="entry name" value="Periplasmic binding protein-like I"/>
    <property type="match status" value="1"/>
</dbReference>
<evidence type="ECO:0000256" key="2">
    <source>
        <dbReference type="ARBA" id="ARBA00023125"/>
    </source>
</evidence>
<evidence type="ECO:0000259" key="4">
    <source>
        <dbReference type="PROSITE" id="PS50932"/>
    </source>
</evidence>
<name>A0A2A4Z5I5_9PROT</name>